<reference evidence="3 4" key="1">
    <citation type="submission" date="2017-09" db="EMBL/GenBank/DDBJ databases">
        <authorList>
            <person name="Ehlers B."/>
            <person name="Leendertz F.H."/>
        </authorList>
    </citation>
    <scope>NUCLEOTIDE SEQUENCE [LARGE SCALE GENOMIC DNA]</scope>
    <source>
        <strain evidence="3 4">DSM 16848</strain>
    </source>
</reference>
<feature type="compositionally biased region" description="Low complexity" evidence="1">
    <location>
        <begin position="112"/>
        <end position="130"/>
    </location>
</feature>
<dbReference type="Proteomes" id="UP000219669">
    <property type="component" value="Unassembled WGS sequence"/>
</dbReference>
<dbReference type="RefSeq" id="WP_097113990.1">
    <property type="nucleotide sequence ID" value="NZ_CP083931.1"/>
</dbReference>
<feature type="region of interest" description="Disordered" evidence="1">
    <location>
        <begin position="112"/>
        <end position="132"/>
    </location>
</feature>
<dbReference type="Pfam" id="PF01476">
    <property type="entry name" value="LysM"/>
    <property type="match status" value="2"/>
</dbReference>
<protein>
    <submittedName>
        <fullName evidence="3">LysM repeat-containing protein</fullName>
    </submittedName>
</protein>
<keyword evidence="4" id="KW-1185">Reference proteome</keyword>
<evidence type="ECO:0000256" key="1">
    <source>
        <dbReference type="SAM" id="MobiDB-lite"/>
    </source>
</evidence>
<proteinExistence type="predicted"/>
<feature type="domain" description="LysM" evidence="2">
    <location>
        <begin position="65"/>
        <end position="108"/>
    </location>
</feature>
<dbReference type="PANTHER" id="PTHR33734:SF22">
    <property type="entry name" value="MEMBRANE-BOUND LYTIC MUREIN TRANSGLYCOSYLASE D"/>
    <property type="match status" value="1"/>
</dbReference>
<dbReference type="PANTHER" id="PTHR33734">
    <property type="entry name" value="LYSM DOMAIN-CONTAINING GPI-ANCHORED PROTEIN 2"/>
    <property type="match status" value="1"/>
</dbReference>
<dbReference type="CDD" id="cd00118">
    <property type="entry name" value="LysM"/>
    <property type="match status" value="2"/>
</dbReference>
<evidence type="ECO:0000313" key="4">
    <source>
        <dbReference type="Proteomes" id="UP000219669"/>
    </source>
</evidence>
<gene>
    <name evidence="3" type="ORF">SAMN02746062_00922</name>
</gene>
<name>A0A286E9B2_9NEIS</name>
<sequence>MASTHKVAKGETLFGIAKKYGLSVDELKALNGLKDNNLKIGQTLIVQKNPASSPKPTANNPISGSTHTVQAGETLFSIARKYGITVALLKTLNALKNNVLKLGQILKINRTSPNTNATSYTPPSSSPAPTDSISQQKIQFGINFTGGIITGMSDNETRAYAANVAYTESRFRHQIENDYGYLGLYQFGAAALVEAGLIQRSRYQAAVQIHGSKLANGANASIHKAFIADSSNWAAGHSKQHFLNNPHIQHQAFVAYTNNNIQYATPAAKRAMQGNLAKIAAYMKMAHLLGPSRASEGTVNPNFDASDKNQTSMQQYGLGAANEIRTLAQQIAQRR</sequence>
<dbReference type="SUPFAM" id="SSF54106">
    <property type="entry name" value="LysM domain"/>
    <property type="match status" value="2"/>
</dbReference>
<dbReference type="InterPro" id="IPR036779">
    <property type="entry name" value="LysM_dom_sf"/>
</dbReference>
<dbReference type="Gene3D" id="3.10.350.10">
    <property type="entry name" value="LysM domain"/>
    <property type="match status" value="2"/>
</dbReference>
<dbReference type="GO" id="GO:0008932">
    <property type="term" value="F:lytic endotransglycosylase activity"/>
    <property type="evidence" value="ECO:0007669"/>
    <property type="project" value="TreeGrafter"/>
</dbReference>
<feature type="domain" description="LysM" evidence="2">
    <location>
        <begin position="3"/>
        <end position="46"/>
    </location>
</feature>
<dbReference type="EMBL" id="OCNF01000006">
    <property type="protein sequence ID" value="SOD67487.1"/>
    <property type="molecule type" value="Genomic_DNA"/>
</dbReference>
<dbReference type="SMART" id="SM00257">
    <property type="entry name" value="LysM"/>
    <property type="match status" value="2"/>
</dbReference>
<accession>A0A286E9B2</accession>
<evidence type="ECO:0000259" key="2">
    <source>
        <dbReference type="PROSITE" id="PS51782"/>
    </source>
</evidence>
<dbReference type="InterPro" id="IPR018392">
    <property type="entry name" value="LysM"/>
</dbReference>
<evidence type="ECO:0000313" key="3">
    <source>
        <dbReference type="EMBL" id="SOD67487.1"/>
    </source>
</evidence>
<dbReference type="AlphaFoldDB" id="A0A286E9B2"/>
<organism evidence="3 4">
    <name type="scientific">Alysiella filiformis DSM 16848</name>
    <dbReference type="NCBI Taxonomy" id="1120981"/>
    <lineage>
        <taxon>Bacteria</taxon>
        <taxon>Pseudomonadati</taxon>
        <taxon>Pseudomonadota</taxon>
        <taxon>Betaproteobacteria</taxon>
        <taxon>Neisseriales</taxon>
        <taxon>Neisseriaceae</taxon>
        <taxon>Alysiella</taxon>
    </lineage>
</organism>
<dbReference type="PROSITE" id="PS51782">
    <property type="entry name" value="LYSM"/>
    <property type="match status" value="2"/>
</dbReference>